<comment type="caution">
    <text evidence="1">The sequence shown here is derived from an EMBL/GenBank/DDBJ whole genome shotgun (WGS) entry which is preliminary data.</text>
</comment>
<name>A0A071MVW8_9BURK</name>
<dbReference type="AlphaFoldDB" id="A0A071MVW8"/>
<proteinExistence type="predicted"/>
<sequence>MEALEICHHFSKRRFECKMALEQFGFDGHGAGLSADVEARAATLLSRWAAKSSSSQTAARLRADKRIGGTNTPAATQRSMVFAQTPSRRATSGFRMSF</sequence>
<evidence type="ECO:0000313" key="1">
    <source>
        <dbReference type="EMBL" id="KEA60621.1"/>
    </source>
</evidence>
<accession>A0A071MVW8</accession>
<protein>
    <submittedName>
        <fullName evidence="1">Uncharacterized protein</fullName>
    </submittedName>
</protein>
<organism evidence="1">
    <name type="scientific">Burkholderia cenocepacia</name>
    <dbReference type="NCBI Taxonomy" id="95486"/>
    <lineage>
        <taxon>Bacteria</taxon>
        <taxon>Pseudomonadati</taxon>
        <taxon>Pseudomonadota</taxon>
        <taxon>Betaproteobacteria</taxon>
        <taxon>Burkholderiales</taxon>
        <taxon>Burkholderiaceae</taxon>
        <taxon>Burkholderia</taxon>
        <taxon>Burkholderia cepacia complex</taxon>
    </lineage>
</organism>
<dbReference type="EMBL" id="JJOA01000005">
    <property type="protein sequence ID" value="KEA60621.1"/>
    <property type="molecule type" value="Genomic_DNA"/>
</dbReference>
<reference evidence="1" key="1">
    <citation type="submission" date="2014-04" db="EMBL/GenBank/DDBJ databases">
        <title>In planta biocontrol of soil-borne Fusarium wilt of banana through a plant endophytic bacterium, Burkholderia cenocepacia 869T2.</title>
        <authorList>
            <person name="Ho Y.-N."/>
            <person name="Chiang H.-M."/>
            <person name="Chao C.-P."/>
            <person name="Su C.-C."/>
            <person name="Hsu H.-F."/>
            <person name="Guo C.-T."/>
            <person name="Hsieh J.-L."/>
            <person name="Huang C.-C."/>
        </authorList>
    </citation>
    <scope>NUCLEOTIDE SEQUENCE [LARGE SCALE GENOMIC DNA]</scope>
    <source>
        <strain evidence="1">869T2</strain>
    </source>
</reference>
<gene>
    <name evidence="1" type="ORF">DT99_06145</name>
</gene>